<evidence type="ECO:0000256" key="1">
    <source>
        <dbReference type="SAM" id="Phobius"/>
    </source>
</evidence>
<protein>
    <submittedName>
        <fullName evidence="3">DUF4349 domain-containing protein</fullName>
    </submittedName>
</protein>
<feature type="domain" description="DUF4349" evidence="2">
    <location>
        <begin position="52"/>
        <end position="267"/>
    </location>
</feature>
<sequence length="289" mass="32240">MKVKIFIAIAGIALLAACKGRNGSYEIANNSSSADTASVSSASDTLADAKPKLVKTADMSFKVKSVQQTGDSIAHITAKLNGLVIHHQMGSSIERSEDIRLSNDSVMRVSAFNTTADMTVKIPSEKLEDFMNHVSHMGIYVTARKMDIEDKSLDYLSAKLKLKNRREMVAQQKTGKIKIKDPEAVLWLKDDMIDGQISNQKIDEAVNFSVVSLNFYQSNTIYKERIANDDPSAYKMPFFNRLLMAISNGWYLFTELILGIANLWVLILAGVGIWMAFRVYKRKYPALKV</sequence>
<name>A0ABR7XAC9_9SPHI</name>
<proteinExistence type="predicted"/>
<keyword evidence="1" id="KW-1133">Transmembrane helix</keyword>
<keyword evidence="1" id="KW-0472">Membrane</keyword>
<gene>
    <name evidence="3" type="ORF">IDJ75_19675</name>
</gene>
<evidence type="ECO:0000313" key="3">
    <source>
        <dbReference type="EMBL" id="MBD1387514.1"/>
    </source>
</evidence>
<dbReference type="InterPro" id="IPR025645">
    <property type="entry name" value="DUF4349"/>
</dbReference>
<evidence type="ECO:0000259" key="2">
    <source>
        <dbReference type="Pfam" id="PF14257"/>
    </source>
</evidence>
<dbReference type="PROSITE" id="PS51257">
    <property type="entry name" value="PROKAR_LIPOPROTEIN"/>
    <property type="match status" value="1"/>
</dbReference>
<dbReference type="RefSeq" id="WP_191177356.1">
    <property type="nucleotide sequence ID" value="NZ_JACWMW010000006.1"/>
</dbReference>
<evidence type="ECO:0000313" key="4">
    <source>
        <dbReference type="Proteomes" id="UP000618754"/>
    </source>
</evidence>
<keyword evidence="4" id="KW-1185">Reference proteome</keyword>
<comment type="caution">
    <text evidence="3">The sequence shown here is derived from an EMBL/GenBank/DDBJ whole genome shotgun (WGS) entry which is preliminary data.</text>
</comment>
<dbReference type="EMBL" id="JACWMW010000006">
    <property type="protein sequence ID" value="MBD1387514.1"/>
    <property type="molecule type" value="Genomic_DNA"/>
</dbReference>
<organism evidence="3 4">
    <name type="scientific">Mucilaginibacter rigui</name>
    <dbReference type="NCBI Taxonomy" id="534635"/>
    <lineage>
        <taxon>Bacteria</taxon>
        <taxon>Pseudomonadati</taxon>
        <taxon>Bacteroidota</taxon>
        <taxon>Sphingobacteriia</taxon>
        <taxon>Sphingobacteriales</taxon>
        <taxon>Sphingobacteriaceae</taxon>
        <taxon>Mucilaginibacter</taxon>
    </lineage>
</organism>
<dbReference type="Pfam" id="PF14257">
    <property type="entry name" value="DUF4349"/>
    <property type="match status" value="1"/>
</dbReference>
<accession>A0ABR7XAC9</accession>
<keyword evidence="1" id="KW-0812">Transmembrane</keyword>
<dbReference type="Proteomes" id="UP000618754">
    <property type="component" value="Unassembled WGS sequence"/>
</dbReference>
<feature type="transmembrane region" description="Helical" evidence="1">
    <location>
        <begin position="250"/>
        <end position="277"/>
    </location>
</feature>
<reference evidence="3 4" key="1">
    <citation type="submission" date="2020-09" db="EMBL/GenBank/DDBJ databases">
        <title>Novel species of Mucilaginibacter isolated from a glacier on the Tibetan Plateau.</title>
        <authorList>
            <person name="Liu Q."/>
            <person name="Xin Y.-H."/>
        </authorList>
    </citation>
    <scope>NUCLEOTIDE SEQUENCE [LARGE SCALE GENOMIC DNA]</scope>
    <source>
        <strain evidence="3 4">CGMCC 1.13878</strain>
    </source>
</reference>